<dbReference type="STRING" id="549386.SAMN02927923_00541"/>
<name>A0A1G5CE31_9HYPH</name>
<dbReference type="InterPro" id="IPR011013">
    <property type="entry name" value="Gal_mutarotase_sf_dom"/>
</dbReference>
<keyword evidence="3" id="KW-1185">Reference proteome</keyword>
<dbReference type="InterPro" id="IPR014718">
    <property type="entry name" value="GH-type_carb-bd"/>
</dbReference>
<evidence type="ECO:0000313" key="3">
    <source>
        <dbReference type="Proteomes" id="UP000199569"/>
    </source>
</evidence>
<dbReference type="GO" id="GO:0005975">
    <property type="term" value="P:carbohydrate metabolic process"/>
    <property type="evidence" value="ECO:0007669"/>
    <property type="project" value="InterPro"/>
</dbReference>
<dbReference type="EMBL" id="FMVJ01000002">
    <property type="protein sequence ID" value="SCY00586.1"/>
    <property type="molecule type" value="Genomic_DNA"/>
</dbReference>
<gene>
    <name evidence="2" type="ORF">SAMN02927923_00541</name>
</gene>
<dbReference type="InterPro" id="IPR037481">
    <property type="entry name" value="LacX"/>
</dbReference>
<dbReference type="Gene3D" id="2.70.98.10">
    <property type="match status" value="1"/>
</dbReference>
<dbReference type="Pfam" id="PF01263">
    <property type="entry name" value="Aldose_epim"/>
    <property type="match status" value="1"/>
</dbReference>
<accession>A0A1G5CE31</accession>
<evidence type="ECO:0000313" key="2">
    <source>
        <dbReference type="EMBL" id="SCY00586.1"/>
    </source>
</evidence>
<evidence type="ECO:0000256" key="1">
    <source>
        <dbReference type="SAM" id="MobiDB-lite"/>
    </source>
</evidence>
<dbReference type="CDD" id="cd09024">
    <property type="entry name" value="Aldose_epim_lacX"/>
    <property type="match status" value="1"/>
</dbReference>
<feature type="compositionally biased region" description="Polar residues" evidence="1">
    <location>
        <begin position="289"/>
        <end position="305"/>
    </location>
</feature>
<dbReference type="OrthoDB" id="9795355at2"/>
<protein>
    <submittedName>
        <fullName evidence="2">Galactose mutarotase</fullName>
    </submittedName>
</protein>
<dbReference type="GO" id="GO:0030246">
    <property type="term" value="F:carbohydrate binding"/>
    <property type="evidence" value="ECO:0007669"/>
    <property type="project" value="InterPro"/>
</dbReference>
<dbReference type="SUPFAM" id="SSF74650">
    <property type="entry name" value="Galactose mutarotase-like"/>
    <property type="match status" value="1"/>
</dbReference>
<sequence>MRITLSNSHLKAQIVGLGAELVALQDEAGHDLLWDGEPTFWTGRSPLLFPIVGRLRDDRTLIEGRPYSMKQHGFARASTFDIVDAGTESCRLRLSASDETREQYPFDFRLDVTYRVDGARLVFTASVFNLENRAIPVSFGFHPALRWPLPYGGKREAHEIRFEKAEAASLHTLAEGLVGEASRPSPLQGDRLPLHDGLFQDGALVWSELKSRTVRYGVPGRRSLSVSFPDMPHLGIWTKPGAGYVCIEPWQGYADPVGFAGEFKDKPGIVMIPAGENRDFSTEIIVDPPNSSNKRGPSQQGDPAC</sequence>
<proteinExistence type="predicted"/>
<dbReference type="RefSeq" id="WP_091129409.1">
    <property type="nucleotide sequence ID" value="NZ_FMVJ01000002.1"/>
</dbReference>
<reference evidence="2 3" key="1">
    <citation type="submission" date="2016-10" db="EMBL/GenBank/DDBJ databases">
        <authorList>
            <person name="de Groot N.N."/>
        </authorList>
    </citation>
    <scope>NUCLEOTIDE SEQUENCE [LARGE SCALE GENOMIC DNA]</scope>
    <source>
        <strain evidence="2 3">CGMCC 1.7666</strain>
    </source>
</reference>
<feature type="region of interest" description="Disordered" evidence="1">
    <location>
        <begin position="282"/>
        <end position="305"/>
    </location>
</feature>
<dbReference type="GO" id="GO:0016853">
    <property type="term" value="F:isomerase activity"/>
    <property type="evidence" value="ECO:0007669"/>
    <property type="project" value="InterPro"/>
</dbReference>
<dbReference type="AlphaFoldDB" id="A0A1G5CE31"/>
<dbReference type="Proteomes" id="UP000199569">
    <property type="component" value="Unassembled WGS sequence"/>
</dbReference>
<organism evidence="2 3">
    <name type="scientific">Microvirga guangxiensis</name>
    <dbReference type="NCBI Taxonomy" id="549386"/>
    <lineage>
        <taxon>Bacteria</taxon>
        <taxon>Pseudomonadati</taxon>
        <taxon>Pseudomonadota</taxon>
        <taxon>Alphaproteobacteria</taxon>
        <taxon>Hyphomicrobiales</taxon>
        <taxon>Methylobacteriaceae</taxon>
        <taxon>Microvirga</taxon>
    </lineage>
</organism>
<dbReference type="InterPro" id="IPR008183">
    <property type="entry name" value="Aldose_1/G6P_1-epimerase"/>
</dbReference>